<dbReference type="EMBL" id="WJIE01000002">
    <property type="protein sequence ID" value="MRG92027.1"/>
    <property type="molecule type" value="Genomic_DNA"/>
</dbReference>
<sequence length="433" mass="43716">MHAGAPRREPSPSIPSGPRRVLGALLAALVSFGAASCLGVLDLDGYAAAPDAICDLLERCYGDAGFAKCHGHVSSQLAVATEEGKASFLERLSSGCLEDCKAARRCLDLPPICRVPRESCTTNEQCCGFSGGGAVCSRQSCCVTTGAPCAGDVDCCTGKCEGDPPTCGGTPCLVAGEPCVDDGECCTDVCLETGVCGEDTCLLDGAICTNDDDCCTGVCTEGKCTPSCRQNDEPCLADGDCCDTNAGCDEGLGICGAAGCLSVGSPCNPTSDDCCGDLFCRPDLGLCAAPEACAENGTNCNVDDECCTLHCNGTCQCANDGADCYEGFTCCSGACIDNKCGQCKQEGSACSKPSECCAGICRAGACCKNAGCNHGICQPGDALSPASCPESALEIQCIRAICANDPYCCCDTWDANCVGQVAAVCGLSCPAGP</sequence>
<evidence type="ECO:0000313" key="2">
    <source>
        <dbReference type="Proteomes" id="UP000440224"/>
    </source>
</evidence>
<organism evidence="1 2">
    <name type="scientific">Polyangium spumosum</name>
    <dbReference type="NCBI Taxonomy" id="889282"/>
    <lineage>
        <taxon>Bacteria</taxon>
        <taxon>Pseudomonadati</taxon>
        <taxon>Myxococcota</taxon>
        <taxon>Polyangia</taxon>
        <taxon>Polyangiales</taxon>
        <taxon>Polyangiaceae</taxon>
        <taxon>Polyangium</taxon>
    </lineage>
</organism>
<name>A0A6N7PJN5_9BACT</name>
<dbReference type="RefSeq" id="WP_153818866.1">
    <property type="nucleotide sequence ID" value="NZ_WJIE01000002.1"/>
</dbReference>
<reference evidence="1 2" key="1">
    <citation type="submission" date="2019-10" db="EMBL/GenBank/DDBJ databases">
        <title>A soil myxobacterium in the family Polyangiaceae.</title>
        <authorList>
            <person name="Li Y."/>
            <person name="Wang J."/>
        </authorList>
    </citation>
    <scope>NUCLEOTIDE SEQUENCE [LARGE SCALE GENOMIC DNA]</scope>
    <source>
        <strain evidence="1 2">DSM 14734</strain>
    </source>
</reference>
<dbReference type="OrthoDB" id="5488834at2"/>
<protein>
    <submittedName>
        <fullName evidence="1">Uncharacterized protein</fullName>
    </submittedName>
</protein>
<comment type="caution">
    <text evidence="1">The sequence shown here is derived from an EMBL/GenBank/DDBJ whole genome shotgun (WGS) entry which is preliminary data.</text>
</comment>
<dbReference type="AlphaFoldDB" id="A0A6N7PJN5"/>
<keyword evidence="2" id="KW-1185">Reference proteome</keyword>
<evidence type="ECO:0000313" key="1">
    <source>
        <dbReference type="EMBL" id="MRG92027.1"/>
    </source>
</evidence>
<accession>A0A6N7PJN5</accession>
<proteinExistence type="predicted"/>
<gene>
    <name evidence="1" type="ORF">GF068_08825</name>
</gene>
<dbReference type="Proteomes" id="UP000440224">
    <property type="component" value="Unassembled WGS sequence"/>
</dbReference>